<keyword evidence="1" id="KW-1133">Transmembrane helix</keyword>
<feature type="transmembrane region" description="Helical" evidence="1">
    <location>
        <begin position="200"/>
        <end position="220"/>
    </location>
</feature>
<feature type="transmembrane region" description="Helical" evidence="1">
    <location>
        <begin position="175"/>
        <end position="194"/>
    </location>
</feature>
<organism evidence="2">
    <name type="scientific">Chrysotila carterae</name>
    <name type="common">Marine alga</name>
    <name type="synonym">Syracosphaera carterae</name>
    <dbReference type="NCBI Taxonomy" id="13221"/>
    <lineage>
        <taxon>Eukaryota</taxon>
        <taxon>Haptista</taxon>
        <taxon>Haptophyta</taxon>
        <taxon>Prymnesiophyceae</taxon>
        <taxon>Isochrysidales</taxon>
        <taxon>Isochrysidaceae</taxon>
        <taxon>Chrysotila</taxon>
    </lineage>
</organism>
<dbReference type="EMBL" id="HBIZ01047833">
    <property type="protein sequence ID" value="CAE0777988.1"/>
    <property type="molecule type" value="Transcribed_RNA"/>
</dbReference>
<reference evidence="2" key="1">
    <citation type="submission" date="2021-01" db="EMBL/GenBank/DDBJ databases">
        <authorList>
            <person name="Corre E."/>
            <person name="Pelletier E."/>
            <person name="Niang G."/>
            <person name="Scheremetjew M."/>
            <person name="Finn R."/>
            <person name="Kale V."/>
            <person name="Holt S."/>
            <person name="Cochrane G."/>
            <person name="Meng A."/>
            <person name="Brown T."/>
            <person name="Cohen L."/>
        </authorList>
    </citation>
    <scope>NUCLEOTIDE SEQUENCE</scope>
    <source>
        <strain evidence="2">CCMP645</strain>
    </source>
</reference>
<evidence type="ECO:0000256" key="1">
    <source>
        <dbReference type="SAM" id="Phobius"/>
    </source>
</evidence>
<gene>
    <name evidence="2" type="ORF">PCAR00345_LOCUS30627</name>
</gene>
<proteinExistence type="predicted"/>
<feature type="transmembrane region" description="Helical" evidence="1">
    <location>
        <begin position="270"/>
        <end position="290"/>
    </location>
</feature>
<evidence type="ECO:0000313" key="2">
    <source>
        <dbReference type="EMBL" id="CAE0777988.1"/>
    </source>
</evidence>
<feature type="transmembrane region" description="Helical" evidence="1">
    <location>
        <begin position="84"/>
        <end position="105"/>
    </location>
</feature>
<name>A0A7S4BVK8_CHRCT</name>
<keyword evidence="1" id="KW-0472">Membrane</keyword>
<protein>
    <submittedName>
        <fullName evidence="2">Uncharacterized protein</fullName>
    </submittedName>
</protein>
<sequence length="410" mass="44240">MDRTPLTACDSVSDCGATEVCRAEGYCGCSHVYGFEHRPECHTLSAGSSWAVVITPLLLLIVVVCIIYAAYVLAEVAISKRQTYMYSTVMFSLLWGILLAATLSHELAHVISAGTYPDNTITFETLYFLGLSLSCAAMNASGMNISLMWIEFILATERCDSVKSNLHNTAAFLKWYIAVFLVLLTTLLFLGSLVNSKVQYAWLAINLFSALVLVVLFIMGSRRMSAVFFRAADNVEIYRPRSRASSIARAVLQHNGHHASANNILLTARFITAAAILYSCGSVVALVAADRGAARGIYWFSVLITFVGTACFNVAIARCVHVSLNLTSKREAAPRTGEPGEQQSCASVSMQSCSLQRGSHFSGSVSTQLSSMQSCSIQPKSHASGSVSTQKHVALAATPEIKLSRSEGNV</sequence>
<feature type="transmembrane region" description="Helical" evidence="1">
    <location>
        <begin position="125"/>
        <end position="154"/>
    </location>
</feature>
<feature type="transmembrane region" description="Helical" evidence="1">
    <location>
        <begin position="296"/>
        <end position="320"/>
    </location>
</feature>
<keyword evidence="1" id="KW-0812">Transmembrane</keyword>
<feature type="transmembrane region" description="Helical" evidence="1">
    <location>
        <begin position="50"/>
        <end position="72"/>
    </location>
</feature>
<accession>A0A7S4BVK8</accession>
<dbReference type="AlphaFoldDB" id="A0A7S4BVK8"/>